<dbReference type="Proteomes" id="UP001207626">
    <property type="component" value="Unassembled WGS sequence"/>
</dbReference>
<dbReference type="InterPro" id="IPR011112">
    <property type="entry name" value="Rho-like_N"/>
</dbReference>
<comment type="caution">
    <text evidence="2">The sequence shown here is derived from an EMBL/GenBank/DDBJ whole genome shotgun (WGS) entry which is preliminary data.</text>
</comment>
<gene>
    <name evidence="2" type="ORF">M5X09_08500</name>
</gene>
<proteinExistence type="predicted"/>
<feature type="domain" description="Rho termination factor-like N-terminal" evidence="1">
    <location>
        <begin position="48"/>
        <end position="87"/>
    </location>
</feature>
<dbReference type="RefSeq" id="WP_268601147.1">
    <property type="nucleotide sequence ID" value="NZ_JAMDLV010000006.1"/>
</dbReference>
<reference evidence="2 3" key="1">
    <citation type="submission" date="2022-05" db="EMBL/GenBank/DDBJ databases">
        <title>Genome Sequencing of Bee-Associated Microbes.</title>
        <authorList>
            <person name="Dunlap C."/>
        </authorList>
    </citation>
    <scope>NUCLEOTIDE SEQUENCE [LARGE SCALE GENOMIC DNA]</scope>
    <source>
        <strain evidence="2 3">NRRL NRS-1438</strain>
    </source>
</reference>
<name>A0ABT4DQX2_9BACL</name>
<keyword evidence="3" id="KW-1185">Reference proteome</keyword>
<evidence type="ECO:0000313" key="3">
    <source>
        <dbReference type="Proteomes" id="UP001207626"/>
    </source>
</evidence>
<evidence type="ECO:0000313" key="2">
    <source>
        <dbReference type="EMBL" id="MCY9519719.1"/>
    </source>
</evidence>
<organism evidence="2 3">
    <name type="scientific">Paenibacillus apiarius</name>
    <dbReference type="NCBI Taxonomy" id="46240"/>
    <lineage>
        <taxon>Bacteria</taxon>
        <taxon>Bacillati</taxon>
        <taxon>Bacillota</taxon>
        <taxon>Bacilli</taxon>
        <taxon>Bacillales</taxon>
        <taxon>Paenibacillaceae</taxon>
        <taxon>Paenibacillus</taxon>
    </lineage>
</organism>
<dbReference type="EMBL" id="JAMDLW010000009">
    <property type="protein sequence ID" value="MCY9519719.1"/>
    <property type="molecule type" value="Genomic_DNA"/>
</dbReference>
<evidence type="ECO:0000259" key="1">
    <source>
        <dbReference type="Pfam" id="PF07498"/>
    </source>
</evidence>
<accession>A0ABT4DQX2</accession>
<dbReference type="Pfam" id="PF07498">
    <property type="entry name" value="Rho_N"/>
    <property type="match status" value="1"/>
</dbReference>
<sequence>MAKYTVVSPVLQGGVVVFSGDIELDDMQAQRLLELGAIEGEIQEEEKELEDMTATELKAYAKRNNIELDGATKKEDVLMRIKAAQNE</sequence>
<protein>
    <recommendedName>
        <fullName evidence="1">Rho termination factor-like N-terminal domain-containing protein</fullName>
    </recommendedName>
</protein>